<name>A0A559HAN0_STREE</name>
<accession>A0A559HAN0</accession>
<dbReference type="PANTHER" id="PTHR22916">
    <property type="entry name" value="GLYCOSYLTRANSFERASE"/>
    <property type="match status" value="1"/>
</dbReference>
<proteinExistence type="predicted"/>
<evidence type="ECO:0000256" key="2">
    <source>
        <dbReference type="ARBA" id="ARBA00022679"/>
    </source>
</evidence>
<reference evidence="4 5" key="1">
    <citation type="submission" date="2019-07" db="EMBL/GenBank/DDBJ databases">
        <authorList>
            <person name="Mohale T."/>
        </authorList>
    </citation>
    <scope>NUCLEOTIDE SEQUENCE [LARGE SCALE GENOMIC DNA]</scope>
    <source>
        <strain evidence="4 5">NTPn 59</strain>
    </source>
</reference>
<dbReference type="EMBL" id="VMYC01000014">
    <property type="protein sequence ID" value="TVX72544.1"/>
    <property type="molecule type" value="Genomic_DNA"/>
</dbReference>
<evidence type="ECO:0000259" key="3">
    <source>
        <dbReference type="Pfam" id="PF00535"/>
    </source>
</evidence>
<dbReference type="PANTHER" id="PTHR22916:SF51">
    <property type="entry name" value="GLYCOSYLTRANSFERASE EPSH-RELATED"/>
    <property type="match status" value="1"/>
</dbReference>
<dbReference type="GO" id="GO:0016757">
    <property type="term" value="F:glycosyltransferase activity"/>
    <property type="evidence" value="ECO:0007669"/>
    <property type="project" value="UniProtKB-KW"/>
</dbReference>
<dbReference type="SUPFAM" id="SSF53448">
    <property type="entry name" value="Nucleotide-diphospho-sugar transferases"/>
    <property type="match status" value="1"/>
</dbReference>
<evidence type="ECO:0000313" key="5">
    <source>
        <dbReference type="Proteomes" id="UP000315060"/>
    </source>
</evidence>
<protein>
    <submittedName>
        <fullName evidence="4">Glycosyltransferase family 2 protein</fullName>
    </submittedName>
</protein>
<dbReference type="Gene3D" id="3.90.550.10">
    <property type="entry name" value="Spore Coat Polysaccharide Biosynthesis Protein SpsA, Chain A"/>
    <property type="match status" value="1"/>
</dbReference>
<gene>
    <name evidence="4" type="ORF">AZJ28_01070</name>
</gene>
<keyword evidence="1" id="KW-0328">Glycosyltransferase</keyword>
<comment type="caution">
    <text evidence="4">The sequence shown here is derived from an EMBL/GenBank/DDBJ whole genome shotgun (WGS) entry which is preliminary data.</text>
</comment>
<dbReference type="Proteomes" id="UP000315060">
    <property type="component" value="Unassembled WGS sequence"/>
</dbReference>
<sequence length="180" mass="20402">MRKLLSIAISSYNAAAYLHYCVESLVIGGEQVEILIINDGSQDQTQEIAECLASKYPNIVRAIYQENKGHGGAVNRGLAEASGRYFKVVDSDDWVDPRAYLKILKTLQELESKGQEVDVFVTNFVYEKEGQSRKKSMSYDSVLPVRQIFGWDQVGNFSKGQYIMMHSLIYRTDLLRASQF</sequence>
<keyword evidence="2 4" id="KW-0808">Transferase</keyword>
<evidence type="ECO:0000256" key="1">
    <source>
        <dbReference type="ARBA" id="ARBA00022676"/>
    </source>
</evidence>
<dbReference type="CDD" id="cd00761">
    <property type="entry name" value="Glyco_tranf_GTA_type"/>
    <property type="match status" value="1"/>
</dbReference>
<evidence type="ECO:0000313" key="4">
    <source>
        <dbReference type="EMBL" id="TVX72544.1"/>
    </source>
</evidence>
<organism evidence="4 5">
    <name type="scientific">Streptococcus pneumoniae</name>
    <dbReference type="NCBI Taxonomy" id="1313"/>
    <lineage>
        <taxon>Bacteria</taxon>
        <taxon>Bacillati</taxon>
        <taxon>Bacillota</taxon>
        <taxon>Bacilli</taxon>
        <taxon>Lactobacillales</taxon>
        <taxon>Streptococcaceae</taxon>
        <taxon>Streptococcus</taxon>
    </lineage>
</organism>
<dbReference type="InterPro" id="IPR029044">
    <property type="entry name" value="Nucleotide-diphossugar_trans"/>
</dbReference>
<dbReference type="InterPro" id="IPR001173">
    <property type="entry name" value="Glyco_trans_2-like"/>
</dbReference>
<dbReference type="Pfam" id="PF00535">
    <property type="entry name" value="Glycos_transf_2"/>
    <property type="match status" value="1"/>
</dbReference>
<feature type="domain" description="Glycosyltransferase 2-like" evidence="3">
    <location>
        <begin position="6"/>
        <end position="112"/>
    </location>
</feature>
<dbReference type="AlphaFoldDB" id="A0A559HAN0"/>